<feature type="transmembrane region" description="Helical" evidence="1">
    <location>
        <begin position="198"/>
        <end position="216"/>
    </location>
</feature>
<organism evidence="2 3">
    <name type="scientific">Trichinella nativa</name>
    <dbReference type="NCBI Taxonomy" id="6335"/>
    <lineage>
        <taxon>Eukaryota</taxon>
        <taxon>Metazoa</taxon>
        <taxon>Ecdysozoa</taxon>
        <taxon>Nematoda</taxon>
        <taxon>Enoplea</taxon>
        <taxon>Dorylaimia</taxon>
        <taxon>Trichinellida</taxon>
        <taxon>Trichinellidae</taxon>
        <taxon>Trichinella</taxon>
    </lineage>
</organism>
<keyword evidence="1" id="KW-0812">Transmembrane</keyword>
<evidence type="ECO:0000256" key="1">
    <source>
        <dbReference type="SAM" id="Phobius"/>
    </source>
</evidence>
<dbReference type="OrthoDB" id="10514871at2759"/>
<evidence type="ECO:0000313" key="2">
    <source>
        <dbReference type="EMBL" id="KRZ62777.1"/>
    </source>
</evidence>
<dbReference type="Proteomes" id="UP000054721">
    <property type="component" value="Unassembled WGS sequence"/>
</dbReference>
<comment type="caution">
    <text evidence="2">The sequence shown here is derived from an EMBL/GenBank/DDBJ whole genome shotgun (WGS) entry which is preliminary data.</text>
</comment>
<dbReference type="EMBL" id="JYDW01000006">
    <property type="protein sequence ID" value="KRZ62777.1"/>
    <property type="molecule type" value="Genomic_DNA"/>
</dbReference>
<proteinExistence type="predicted"/>
<name>A0A0V1LTC9_9BILA</name>
<accession>A0A0V1LTC9</accession>
<keyword evidence="1" id="KW-0472">Membrane</keyword>
<reference evidence="2 3" key="1">
    <citation type="submission" date="2015-05" db="EMBL/GenBank/DDBJ databases">
        <title>Evolution of Trichinella species and genotypes.</title>
        <authorList>
            <person name="Korhonen P.K."/>
            <person name="Edoardo P."/>
            <person name="Giuseppe L.R."/>
            <person name="Gasser R.B."/>
        </authorList>
    </citation>
    <scope>NUCLEOTIDE SEQUENCE [LARGE SCALE GENOMIC DNA]</scope>
    <source>
        <strain evidence="2">ISS10</strain>
    </source>
</reference>
<dbReference type="AlphaFoldDB" id="A0A0V1LTC9"/>
<keyword evidence="3" id="KW-1185">Reference proteome</keyword>
<keyword evidence="1" id="KW-1133">Transmembrane helix</keyword>
<protein>
    <submittedName>
        <fullName evidence="2">Uncharacterized protein</fullName>
    </submittedName>
</protein>
<sequence>MNRTCPKWFCPIDALSGNAPTSFFLTVTSGMLMKYGSEEKRISFMLACFCHLTHLCHSSSLCCYNVRESHVLKQYSIFIPKLMHTVNFVIIIQESIFERSERLEKLHQVCCSLIHHKLALFPPDVKDKDHRDHWYLFIIHKQLLDNNKHVGVVDQFLKFFEFFCLRNLVYEASFFFLQRSAFVFNHESMTSCKTSSKLFYSLAFSFSFEFAILISVKRMVKLLLLLHSGSQGGEWGAEVKLKNSSLVFFNSSENNITPSSASASSLLAFPDKSYIHLEEWTTGVVSFHLVDLLAIKLSFVFGLCVAGCERL</sequence>
<evidence type="ECO:0000313" key="3">
    <source>
        <dbReference type="Proteomes" id="UP000054721"/>
    </source>
</evidence>
<gene>
    <name evidence="2" type="ORF">T02_12284</name>
</gene>